<dbReference type="Gene3D" id="3.20.20.80">
    <property type="entry name" value="Glycosidases"/>
    <property type="match status" value="1"/>
</dbReference>
<dbReference type="PANTHER" id="PTHR43730">
    <property type="entry name" value="BETA-MANNOSIDASE"/>
    <property type="match status" value="1"/>
</dbReference>
<sequence>MGEDGVNGVRDGDRHDWEVWHGLVAPGFATGSPEYPTPGDVRHYRRYADDTGRFVSEFGILSAPDRGTLDRWLPGVALHDEIFDRHLTDDPPDKGDALLEVTTGVPSDVDEFTALTQAVQAEGMAFAIEHFRRRQPHTAGALVWQFNDTWPAMSWSLVDVDGVPKAAYYAVARASAPPAASFRAVGDAVELWLVNNTRSAATVAIDVELGRFDGADWRVERVTGSASPGTSKVVWTGHVRQDAAHHAWASSPDSAFPSARKHFAELGELEVGDGKVDVVAVEGGLEVHSHGYSYGVRITHPEPTMRLEDNCFYLRTGKATPA</sequence>
<accession>A0ABU5R8M2</accession>
<keyword evidence="3" id="KW-1185">Reference proteome</keyword>
<evidence type="ECO:0008006" key="4">
    <source>
        <dbReference type="Google" id="ProtNLM"/>
    </source>
</evidence>
<evidence type="ECO:0000313" key="3">
    <source>
        <dbReference type="Proteomes" id="UP001304298"/>
    </source>
</evidence>
<dbReference type="SUPFAM" id="SSF51445">
    <property type="entry name" value="(Trans)glycosidases"/>
    <property type="match status" value="1"/>
</dbReference>
<dbReference type="PANTHER" id="PTHR43730:SF1">
    <property type="entry name" value="BETA-MANNOSIDASE"/>
    <property type="match status" value="1"/>
</dbReference>
<dbReference type="InterPro" id="IPR017853">
    <property type="entry name" value="GH"/>
</dbReference>
<dbReference type="Proteomes" id="UP001304298">
    <property type="component" value="Unassembled WGS sequence"/>
</dbReference>
<keyword evidence="1" id="KW-0326">Glycosidase</keyword>
<gene>
    <name evidence="2" type="ORF">VA596_23835</name>
</gene>
<dbReference type="EMBL" id="JAYFSI010000005">
    <property type="protein sequence ID" value="MEA5362588.1"/>
    <property type="molecule type" value="Genomic_DNA"/>
</dbReference>
<dbReference type="RefSeq" id="WP_323330155.1">
    <property type="nucleotide sequence ID" value="NZ_JAYFSI010000005.1"/>
</dbReference>
<evidence type="ECO:0000313" key="2">
    <source>
        <dbReference type="EMBL" id="MEA5362588.1"/>
    </source>
</evidence>
<keyword evidence="1" id="KW-0378">Hydrolase</keyword>
<evidence type="ECO:0000256" key="1">
    <source>
        <dbReference type="ARBA" id="ARBA00023295"/>
    </source>
</evidence>
<reference evidence="2 3" key="1">
    <citation type="submission" date="2023-12" db="EMBL/GenBank/DDBJ databases">
        <title>Amycolatopsis sp. V23-08.</title>
        <authorList>
            <person name="Somphong A."/>
        </authorList>
    </citation>
    <scope>NUCLEOTIDE SEQUENCE [LARGE SCALE GENOMIC DNA]</scope>
    <source>
        <strain evidence="2 3">V23-08</strain>
    </source>
</reference>
<proteinExistence type="predicted"/>
<protein>
    <recommendedName>
        <fullName evidence="4">Beta-mannosidase</fullName>
    </recommendedName>
</protein>
<name>A0ABU5R8M2_9PSEU</name>
<comment type="caution">
    <text evidence="2">The sequence shown here is derived from an EMBL/GenBank/DDBJ whole genome shotgun (WGS) entry which is preliminary data.</text>
</comment>
<dbReference type="InterPro" id="IPR050887">
    <property type="entry name" value="Beta-mannosidase_GH2"/>
</dbReference>
<organism evidence="2 3">
    <name type="scientific">Amycolatopsis heterodermiae</name>
    <dbReference type="NCBI Taxonomy" id="3110235"/>
    <lineage>
        <taxon>Bacteria</taxon>
        <taxon>Bacillati</taxon>
        <taxon>Actinomycetota</taxon>
        <taxon>Actinomycetes</taxon>
        <taxon>Pseudonocardiales</taxon>
        <taxon>Pseudonocardiaceae</taxon>
        <taxon>Amycolatopsis</taxon>
    </lineage>
</organism>